<feature type="region of interest" description="Disordered" evidence="1">
    <location>
        <begin position="200"/>
        <end position="236"/>
    </location>
</feature>
<evidence type="ECO:0000256" key="1">
    <source>
        <dbReference type="SAM" id="MobiDB-lite"/>
    </source>
</evidence>
<feature type="compositionally biased region" description="Polar residues" evidence="1">
    <location>
        <begin position="202"/>
        <end position="220"/>
    </location>
</feature>
<proteinExistence type="predicted"/>
<dbReference type="PANTHER" id="PTHR13715:SF99">
    <property type="entry name" value="INOSITOL 1,4,5-TRISPHOSPHATE RECEPTOR-LIKE PROTEIN A"/>
    <property type="match status" value="1"/>
</dbReference>
<feature type="domain" description="Inositol 1,4,5-trisphosphate/ryanodine receptor" evidence="2">
    <location>
        <begin position="7"/>
        <end position="184"/>
    </location>
</feature>
<dbReference type="AlphaFoldDB" id="A0A0V0R3S6"/>
<sequence length="685" mass="80741">MEEEDLKYLKFGDTIILKSQEPPFVYLVARSLFEENVYMLRNLNKDNSYIEYPNTSELIFTIQPKLYCQENKKYQKARKAGVIDDTMEEMFQRRLKAEADLNRHKIEESLGTFVTIGDEVQLYHVQSQSYVKATTEKNQKAQNMFNLKLTKQSSNLTHFFIRINPFMNFKKTGEKITYEDSFYFDNFKTKSIISNREIPLSFKNQQEQDTDTNTGKSPLKTTQHNNNYTQYQNKDSQQSDLEQYQLQVPPVIETLSQFSIYDAGHRKEEVVQSNFQAILIVPYQKSKMQINKPLRYGDYIRLSHITKKFKKKGTVYADYNVCGTFPELRLMTDNDAPEENKIDHNPATSIFQIVPDKENKMGQVIQYDNKKNAGKQQRGGYYGRTNIRLRQVLTGRYLILDADKQYDGVYLSERYDYVIYQKKLKENDVGGQKEKFFQNNQTLKDKEKNNKDPYNLKQLDEQEIQQNKNKGQTDQDWKEVDPVEKYLEQIEFTIESTSHEENQLHRASMIQLKIQYDKNNSDASKSKEKCLKIVDQEDLYIQDTHFEKEQNQALDFMQWKGSALYSNMNPMQISHYNLELVEGIGDYFYFEPVQNEELNNIEIIHNMILPLMNLDLAITQDNEVKFQFYMKQLEKILHKVGCWMCGVAPSSRSQIFQITSQPIAERQYLIRESGIIDMVVKLKMN</sequence>
<dbReference type="GO" id="GO:0006816">
    <property type="term" value="P:calcium ion transport"/>
    <property type="evidence" value="ECO:0007669"/>
    <property type="project" value="InterPro"/>
</dbReference>
<dbReference type="PANTHER" id="PTHR13715">
    <property type="entry name" value="RYANODINE RECEPTOR AND IP3 RECEPTOR"/>
    <property type="match status" value="1"/>
</dbReference>
<dbReference type="Gene3D" id="2.80.10.50">
    <property type="match status" value="1"/>
</dbReference>
<evidence type="ECO:0000313" key="3">
    <source>
        <dbReference type="EMBL" id="KRX09145.1"/>
    </source>
</evidence>
<dbReference type="InParanoid" id="A0A0V0R3S6"/>
<accession>A0A0V0R3S6</accession>
<dbReference type="InterPro" id="IPR014821">
    <property type="entry name" value="Ins145_P3_rcpt"/>
</dbReference>
<feature type="compositionally biased region" description="Low complexity" evidence="1">
    <location>
        <begin position="221"/>
        <end position="233"/>
    </location>
</feature>
<comment type="caution">
    <text evidence="3">The sequence shown here is derived from an EMBL/GenBank/DDBJ whole genome shotgun (WGS) entry which is preliminary data.</text>
</comment>
<evidence type="ECO:0000259" key="2">
    <source>
        <dbReference type="Pfam" id="PF08709"/>
    </source>
</evidence>
<dbReference type="EMBL" id="LDAU01000054">
    <property type="protein sequence ID" value="KRX09145.1"/>
    <property type="molecule type" value="Genomic_DNA"/>
</dbReference>
<gene>
    <name evidence="3" type="ORF">PPERSA_08861</name>
</gene>
<dbReference type="InterPro" id="IPR015925">
    <property type="entry name" value="Ryanodine_IP3_receptor"/>
</dbReference>
<protein>
    <recommendedName>
        <fullName evidence="2">Inositol 1,4,5-trisphosphate/ryanodine receptor domain-containing protein</fullName>
    </recommendedName>
</protein>
<organism evidence="3 4">
    <name type="scientific">Pseudocohnilembus persalinus</name>
    <name type="common">Ciliate</name>
    <dbReference type="NCBI Taxonomy" id="266149"/>
    <lineage>
        <taxon>Eukaryota</taxon>
        <taxon>Sar</taxon>
        <taxon>Alveolata</taxon>
        <taxon>Ciliophora</taxon>
        <taxon>Intramacronucleata</taxon>
        <taxon>Oligohymenophorea</taxon>
        <taxon>Scuticociliatia</taxon>
        <taxon>Philasterida</taxon>
        <taxon>Pseudocohnilembidae</taxon>
        <taxon>Pseudocohnilembus</taxon>
    </lineage>
</organism>
<evidence type="ECO:0000313" key="4">
    <source>
        <dbReference type="Proteomes" id="UP000054937"/>
    </source>
</evidence>
<reference evidence="3 4" key="1">
    <citation type="journal article" date="2015" name="Sci. Rep.">
        <title>Genome of the facultative scuticociliatosis pathogen Pseudocohnilembus persalinus provides insight into its virulence through horizontal gene transfer.</title>
        <authorList>
            <person name="Xiong J."/>
            <person name="Wang G."/>
            <person name="Cheng J."/>
            <person name="Tian M."/>
            <person name="Pan X."/>
            <person name="Warren A."/>
            <person name="Jiang C."/>
            <person name="Yuan D."/>
            <person name="Miao W."/>
        </authorList>
    </citation>
    <scope>NUCLEOTIDE SEQUENCE [LARGE SCALE GENOMIC DNA]</scope>
    <source>
        <strain evidence="3">36N120E</strain>
    </source>
</reference>
<name>A0A0V0R3S6_PSEPJ</name>
<dbReference type="Proteomes" id="UP000054937">
    <property type="component" value="Unassembled WGS sequence"/>
</dbReference>
<dbReference type="Pfam" id="PF08709">
    <property type="entry name" value="Ins145_P3_rec"/>
    <property type="match status" value="1"/>
</dbReference>
<keyword evidence="4" id="KW-1185">Reference proteome</keyword>